<name>S5MWT1_SALBN</name>
<gene>
    <name evidence="1" type="ORF">A464_1844</name>
</gene>
<dbReference type="HOGENOM" id="CLU_3332642_0_0_6"/>
<dbReference type="KEGG" id="sbz:A464_1844"/>
<evidence type="ECO:0000313" key="2">
    <source>
        <dbReference type="Proteomes" id="UP000015042"/>
    </source>
</evidence>
<sequence>MLSNSLLIKILPPKKGHHHANFFIIFVINQLDIQKPWF</sequence>
<organism evidence="1 2">
    <name type="scientific">Salmonella bongori N268-08</name>
    <dbReference type="NCBI Taxonomy" id="1197719"/>
    <lineage>
        <taxon>Bacteria</taxon>
        <taxon>Pseudomonadati</taxon>
        <taxon>Pseudomonadota</taxon>
        <taxon>Gammaproteobacteria</taxon>
        <taxon>Enterobacterales</taxon>
        <taxon>Enterobacteriaceae</taxon>
        <taxon>Salmonella</taxon>
    </lineage>
</organism>
<proteinExistence type="predicted"/>
<evidence type="ECO:0000313" key="1">
    <source>
        <dbReference type="EMBL" id="AGR59029.1"/>
    </source>
</evidence>
<reference evidence="1 2" key="1">
    <citation type="submission" date="2013-07" db="EMBL/GenBank/DDBJ databases">
        <title>Genome sequence of Salmonella bongori N268-08 - a rare clinical isolate.</title>
        <authorList>
            <person name="Marti R."/>
            <person name="Hagens S."/>
            <person name="Loessner M.J."/>
            <person name="Klumpp J."/>
        </authorList>
    </citation>
    <scope>NUCLEOTIDE SEQUENCE [LARGE SCALE GENOMIC DNA]</scope>
    <source>
        <strain evidence="1 2">N268-08</strain>
    </source>
</reference>
<protein>
    <submittedName>
        <fullName evidence="1">Uncharacterized protein</fullName>
    </submittedName>
</protein>
<dbReference type="Proteomes" id="UP000015042">
    <property type="component" value="Chromosome"/>
</dbReference>
<accession>S5MWT1</accession>
<dbReference type="AlphaFoldDB" id="S5MWT1"/>
<dbReference type="PATRIC" id="fig|1197719.3.peg.1837"/>
<dbReference type="EMBL" id="CP006608">
    <property type="protein sequence ID" value="AGR59029.1"/>
    <property type="molecule type" value="Genomic_DNA"/>
</dbReference>